<evidence type="ECO:0000256" key="1">
    <source>
        <dbReference type="SAM" id="MobiDB-lite"/>
    </source>
</evidence>
<dbReference type="AlphaFoldDB" id="A0AAN6M254"/>
<feature type="compositionally biased region" description="Polar residues" evidence="1">
    <location>
        <begin position="227"/>
        <end position="238"/>
    </location>
</feature>
<feature type="compositionally biased region" description="Low complexity" evidence="1">
    <location>
        <begin position="239"/>
        <end position="253"/>
    </location>
</feature>
<comment type="caution">
    <text evidence="2">The sequence shown here is derived from an EMBL/GenBank/DDBJ whole genome shotgun (WGS) entry which is preliminary data.</text>
</comment>
<dbReference type="Proteomes" id="UP001280581">
    <property type="component" value="Unassembled WGS sequence"/>
</dbReference>
<feature type="region of interest" description="Disordered" evidence="1">
    <location>
        <begin position="155"/>
        <end position="253"/>
    </location>
</feature>
<sequence>MSESLSLLKPSAAFSRRFIWSPFFKILPILLCIHFQVIATRFSMARTIFSTSSVLLMVAAIGVYAQCETSTETNLAVATTLSEYSQFRASMDAIYSTASDALTGATVYVWTTLEDSPEGSFTAYGVYDADALTSAGYSITTETAYITTCSTEASATETGSLPPSPSGQVCIPHEDHWHCDEPEETGTKSSEETPTETDAPECEPHGDHWHCPSGVPEPTSPPEPSADITSKTASSTPETKSTASASLAATTTTSEQFQGGALRVEGMWSSAFSIVIGLIIPVVF</sequence>
<dbReference type="EMBL" id="WVTA01000003">
    <property type="protein sequence ID" value="KAK3214954.1"/>
    <property type="molecule type" value="Genomic_DNA"/>
</dbReference>
<keyword evidence="3" id="KW-1185">Reference proteome</keyword>
<accession>A0AAN6M254</accession>
<evidence type="ECO:0000313" key="2">
    <source>
        <dbReference type="EMBL" id="KAK3214954.1"/>
    </source>
</evidence>
<organism evidence="2 3">
    <name type="scientific">Pseudopithomyces chartarum</name>
    <dbReference type="NCBI Taxonomy" id="1892770"/>
    <lineage>
        <taxon>Eukaryota</taxon>
        <taxon>Fungi</taxon>
        <taxon>Dikarya</taxon>
        <taxon>Ascomycota</taxon>
        <taxon>Pezizomycotina</taxon>
        <taxon>Dothideomycetes</taxon>
        <taxon>Pleosporomycetidae</taxon>
        <taxon>Pleosporales</taxon>
        <taxon>Massarineae</taxon>
        <taxon>Didymosphaeriaceae</taxon>
        <taxon>Pseudopithomyces</taxon>
    </lineage>
</organism>
<gene>
    <name evidence="2" type="ORF">GRF29_19g1755387</name>
</gene>
<proteinExistence type="predicted"/>
<feature type="compositionally biased region" description="Basic and acidic residues" evidence="1">
    <location>
        <begin position="172"/>
        <end position="191"/>
    </location>
</feature>
<protein>
    <submittedName>
        <fullName evidence="2">Uncharacterized protein</fullName>
    </submittedName>
</protein>
<reference evidence="2 3" key="1">
    <citation type="submission" date="2021-02" db="EMBL/GenBank/DDBJ databases">
        <title>Genome assembly of Pseudopithomyces chartarum.</title>
        <authorList>
            <person name="Jauregui R."/>
            <person name="Singh J."/>
            <person name="Voisey C."/>
        </authorList>
    </citation>
    <scope>NUCLEOTIDE SEQUENCE [LARGE SCALE GENOMIC DNA]</scope>
    <source>
        <strain evidence="2 3">AGR01</strain>
    </source>
</reference>
<name>A0AAN6M254_9PLEO</name>
<evidence type="ECO:0000313" key="3">
    <source>
        <dbReference type="Proteomes" id="UP001280581"/>
    </source>
</evidence>